<evidence type="ECO:0000313" key="1">
    <source>
        <dbReference type="EMBL" id="KAH7856084.1"/>
    </source>
</evidence>
<accession>A0ACB7YSE8</accession>
<reference evidence="1 2" key="1">
    <citation type="journal article" date="2021" name="Hortic Res">
        <title>High-quality reference genome and annotation aids understanding of berry development for evergreen blueberry (Vaccinium darrowii).</title>
        <authorList>
            <person name="Yu J."/>
            <person name="Hulse-Kemp A.M."/>
            <person name="Babiker E."/>
            <person name="Staton M."/>
        </authorList>
    </citation>
    <scope>NUCLEOTIDE SEQUENCE [LARGE SCALE GENOMIC DNA]</scope>
    <source>
        <strain evidence="2">cv. NJ 8807/NJ 8810</strain>
        <tissue evidence="1">Young leaf</tissue>
    </source>
</reference>
<protein>
    <submittedName>
        <fullName evidence="1">Uncharacterized protein</fullName>
    </submittedName>
</protein>
<name>A0ACB7YSE8_9ERIC</name>
<dbReference type="EMBL" id="CM037161">
    <property type="protein sequence ID" value="KAH7856084.1"/>
    <property type="molecule type" value="Genomic_DNA"/>
</dbReference>
<gene>
    <name evidence="1" type="ORF">Vadar_032537</name>
</gene>
<sequence>MEKSVPMKEKTHVTLKVQKEHEVDIFLRVRLDTPLRQLKLAYCDRLGLHCDEVRFTYDGSKIGDHETTGDLKMEDGDVIDAWSEQWGGGATSII</sequence>
<organism evidence="1 2">
    <name type="scientific">Vaccinium darrowii</name>
    <dbReference type="NCBI Taxonomy" id="229202"/>
    <lineage>
        <taxon>Eukaryota</taxon>
        <taxon>Viridiplantae</taxon>
        <taxon>Streptophyta</taxon>
        <taxon>Embryophyta</taxon>
        <taxon>Tracheophyta</taxon>
        <taxon>Spermatophyta</taxon>
        <taxon>Magnoliopsida</taxon>
        <taxon>eudicotyledons</taxon>
        <taxon>Gunneridae</taxon>
        <taxon>Pentapetalae</taxon>
        <taxon>asterids</taxon>
        <taxon>Ericales</taxon>
        <taxon>Ericaceae</taxon>
        <taxon>Vaccinioideae</taxon>
        <taxon>Vaccinieae</taxon>
        <taxon>Vaccinium</taxon>
    </lineage>
</organism>
<proteinExistence type="predicted"/>
<comment type="caution">
    <text evidence="1">The sequence shown here is derived from an EMBL/GenBank/DDBJ whole genome shotgun (WGS) entry which is preliminary data.</text>
</comment>
<keyword evidence="2" id="KW-1185">Reference proteome</keyword>
<evidence type="ECO:0000313" key="2">
    <source>
        <dbReference type="Proteomes" id="UP000828048"/>
    </source>
</evidence>
<dbReference type="Proteomes" id="UP000828048">
    <property type="component" value="Chromosome 11"/>
</dbReference>